<dbReference type="WBParaSite" id="Pan_g11584.t1">
    <property type="protein sequence ID" value="Pan_g11584.t1"/>
    <property type="gene ID" value="Pan_g11584"/>
</dbReference>
<dbReference type="AlphaFoldDB" id="A0A7E4UQM8"/>
<accession>A0A7E4UQM8</accession>
<proteinExistence type="predicted"/>
<organism evidence="2 3">
    <name type="scientific">Panagrellus redivivus</name>
    <name type="common">Microworm</name>
    <dbReference type="NCBI Taxonomy" id="6233"/>
    <lineage>
        <taxon>Eukaryota</taxon>
        <taxon>Metazoa</taxon>
        <taxon>Ecdysozoa</taxon>
        <taxon>Nematoda</taxon>
        <taxon>Chromadorea</taxon>
        <taxon>Rhabditida</taxon>
        <taxon>Tylenchina</taxon>
        <taxon>Panagrolaimomorpha</taxon>
        <taxon>Panagrolaimoidea</taxon>
        <taxon>Panagrolaimidae</taxon>
        <taxon>Panagrellus</taxon>
    </lineage>
</organism>
<feature type="signal peptide" evidence="1">
    <location>
        <begin position="1"/>
        <end position="19"/>
    </location>
</feature>
<feature type="chain" id="PRO_5028843081" evidence="1">
    <location>
        <begin position="20"/>
        <end position="107"/>
    </location>
</feature>
<reference evidence="3" key="2">
    <citation type="submission" date="2020-10" db="UniProtKB">
        <authorList>
            <consortium name="WormBaseParasite"/>
        </authorList>
    </citation>
    <scope>IDENTIFICATION</scope>
</reference>
<sequence>MYSRFVLLILCLIFGVVQGEVKLTKDLTETVSFEGDELTIVVDNTLGVLDYLTLCFGGSPEESQHPCPLGFARFTHAIGANKKIQFTVNRQGQFDSTWGFMCSGHVT</sequence>
<dbReference type="Proteomes" id="UP000492821">
    <property type="component" value="Unassembled WGS sequence"/>
</dbReference>
<keyword evidence="1" id="KW-0732">Signal</keyword>
<evidence type="ECO:0000313" key="2">
    <source>
        <dbReference type="Proteomes" id="UP000492821"/>
    </source>
</evidence>
<keyword evidence="2" id="KW-1185">Reference proteome</keyword>
<evidence type="ECO:0000256" key="1">
    <source>
        <dbReference type="SAM" id="SignalP"/>
    </source>
</evidence>
<protein>
    <submittedName>
        <fullName evidence="3">Plastocyanin-like domain-containing protein</fullName>
    </submittedName>
</protein>
<reference evidence="2" key="1">
    <citation type="journal article" date="2013" name="Genetics">
        <title>The draft genome and transcriptome of Panagrellus redivivus are shaped by the harsh demands of a free-living lifestyle.</title>
        <authorList>
            <person name="Srinivasan J."/>
            <person name="Dillman A.R."/>
            <person name="Macchietto M.G."/>
            <person name="Heikkinen L."/>
            <person name="Lakso M."/>
            <person name="Fracchia K.M."/>
            <person name="Antoshechkin I."/>
            <person name="Mortazavi A."/>
            <person name="Wong G."/>
            <person name="Sternberg P.W."/>
        </authorList>
    </citation>
    <scope>NUCLEOTIDE SEQUENCE [LARGE SCALE GENOMIC DNA]</scope>
    <source>
        <strain evidence="2">MT8872</strain>
    </source>
</reference>
<evidence type="ECO:0000313" key="3">
    <source>
        <dbReference type="WBParaSite" id="Pan_g11584.t1"/>
    </source>
</evidence>
<name>A0A7E4UQM8_PANRE</name>